<dbReference type="Pfam" id="PF07690">
    <property type="entry name" value="MFS_1"/>
    <property type="match status" value="1"/>
</dbReference>
<evidence type="ECO:0000313" key="10">
    <source>
        <dbReference type="Proteomes" id="UP000319792"/>
    </source>
</evidence>
<feature type="transmembrane region" description="Helical" evidence="7">
    <location>
        <begin position="266"/>
        <end position="288"/>
    </location>
</feature>
<feature type="transmembrane region" description="Helical" evidence="7">
    <location>
        <begin position="50"/>
        <end position="69"/>
    </location>
</feature>
<keyword evidence="4 7" id="KW-0812">Transmembrane</keyword>
<evidence type="ECO:0000256" key="3">
    <source>
        <dbReference type="ARBA" id="ARBA00022475"/>
    </source>
</evidence>
<keyword evidence="6 7" id="KW-0472">Membrane</keyword>
<dbReference type="RefSeq" id="WP_146434848.1">
    <property type="nucleotide sequence ID" value="NZ_VIGV01000004.1"/>
</dbReference>
<dbReference type="Gene3D" id="1.20.1720.10">
    <property type="entry name" value="Multidrug resistance protein D"/>
    <property type="match status" value="2"/>
</dbReference>
<feature type="transmembrane region" description="Helical" evidence="7">
    <location>
        <begin position="196"/>
        <end position="216"/>
    </location>
</feature>
<feature type="domain" description="Major facilitator superfamily (MFS) profile" evidence="8">
    <location>
        <begin position="12"/>
        <end position="492"/>
    </location>
</feature>
<dbReference type="CDD" id="cd17321">
    <property type="entry name" value="MFS_MMR_MDR_like"/>
    <property type="match status" value="1"/>
</dbReference>
<dbReference type="PANTHER" id="PTHR42718">
    <property type="entry name" value="MAJOR FACILITATOR SUPERFAMILY MULTIDRUG TRANSPORTER MFSC"/>
    <property type="match status" value="1"/>
</dbReference>
<sequence>MPEIRKRSPWTALTVLALAMLVIGLDTMVLTVALPSLARELGASTTSLQWITTSYPLALGALMIPMGALGDRVGRVRVLSGALLGFGAASALCAFAGSTELLVAGRVLLGVCAAAAMPLSMGVLPTLFPDKREREKAMGVWMASSAAGMPLGPILGGVMLQHFWWGSVFLINVPIAAVAAVAVWRMIPESKAENPAGLDIPGIITCVVGFGALVWAFTEAGQHGWTSARFLGLLAIAIVGLALFVWRELTAARPLVRLTLLRRPGFLAGTVLASATMLLLASSVFQLSQVFSVLFQADSLGIGARLLPVIAGILVGARGGPALVRRFGRRAVAAVSIGLLAVTFAIEALRPEGPFWVYSVTTVLLGLGLGGVMPLVMSMAMGDLDADDAGAGSALMQSIRQISSALGVAVFGSVVTAAYGARLATVGLPEGLERLARENPVVGVPAVRTLDPGAVDGVLAAYGHGLAVAAVVGVALSVVVLALCRMIPAESGDERDEAERGAAAARPA</sequence>
<dbReference type="InterPro" id="IPR020846">
    <property type="entry name" value="MFS_dom"/>
</dbReference>
<feature type="transmembrane region" description="Helical" evidence="7">
    <location>
        <begin position="228"/>
        <end position="246"/>
    </location>
</feature>
<feature type="transmembrane region" description="Helical" evidence="7">
    <location>
        <begin position="402"/>
        <end position="421"/>
    </location>
</feature>
<protein>
    <submittedName>
        <fullName evidence="9">MFS transporter</fullName>
    </submittedName>
</protein>
<dbReference type="InterPro" id="IPR011701">
    <property type="entry name" value="MFS"/>
</dbReference>
<keyword evidence="3" id="KW-1003">Cell membrane</keyword>
<dbReference type="OrthoDB" id="9781469at2"/>
<feature type="transmembrane region" description="Helical" evidence="7">
    <location>
        <begin position="164"/>
        <end position="184"/>
    </location>
</feature>
<proteinExistence type="predicted"/>
<keyword evidence="2" id="KW-0813">Transport</keyword>
<reference evidence="9 10" key="2">
    <citation type="submission" date="2019-08" db="EMBL/GenBank/DDBJ databases">
        <title>Tsukamurella conjunctivitidis sp. nov., Tsukamurella assacharolytica sp. nov. and Tsukamurella sputae sp. nov. isolated from patients with conjunctivitis, bacteraemia (lymphoma) and respiratory infection (sputum) in Hong Kong.</title>
        <authorList>
            <person name="Fok K.M.N."/>
            <person name="Fong J.Y.H."/>
        </authorList>
    </citation>
    <scope>NUCLEOTIDE SEQUENCE [LARGE SCALE GENOMIC DNA]</scope>
    <source>
        <strain evidence="9 10">HKU70</strain>
    </source>
</reference>
<evidence type="ECO:0000256" key="6">
    <source>
        <dbReference type="ARBA" id="ARBA00023136"/>
    </source>
</evidence>
<evidence type="ECO:0000256" key="5">
    <source>
        <dbReference type="ARBA" id="ARBA00022989"/>
    </source>
</evidence>
<feature type="transmembrane region" description="Helical" evidence="7">
    <location>
        <begin position="331"/>
        <end position="349"/>
    </location>
</feature>
<dbReference type="AlphaFoldDB" id="A0A5C5RM71"/>
<dbReference type="PRINTS" id="PR01036">
    <property type="entry name" value="TCRTETB"/>
</dbReference>
<dbReference type="InterPro" id="IPR036259">
    <property type="entry name" value="MFS_trans_sf"/>
</dbReference>
<comment type="subcellular location">
    <subcellularLocation>
        <location evidence="1">Cell membrane</location>
        <topology evidence="1">Multi-pass membrane protein</topology>
    </subcellularLocation>
</comment>
<dbReference type="Proteomes" id="UP000319792">
    <property type="component" value="Unassembled WGS sequence"/>
</dbReference>
<keyword evidence="5 7" id="KW-1133">Transmembrane helix</keyword>
<feature type="transmembrane region" description="Helical" evidence="7">
    <location>
        <begin position="355"/>
        <end position="381"/>
    </location>
</feature>
<feature type="transmembrane region" description="Helical" evidence="7">
    <location>
        <begin position="140"/>
        <end position="158"/>
    </location>
</feature>
<dbReference type="PROSITE" id="PS50850">
    <property type="entry name" value="MFS"/>
    <property type="match status" value="1"/>
</dbReference>
<evidence type="ECO:0000256" key="1">
    <source>
        <dbReference type="ARBA" id="ARBA00004651"/>
    </source>
</evidence>
<evidence type="ECO:0000256" key="2">
    <source>
        <dbReference type="ARBA" id="ARBA00022448"/>
    </source>
</evidence>
<organism evidence="9 10">
    <name type="scientific">Tsukamurella sputi</name>
    <dbReference type="NCBI Taxonomy" id="2591848"/>
    <lineage>
        <taxon>Bacteria</taxon>
        <taxon>Bacillati</taxon>
        <taxon>Actinomycetota</taxon>
        <taxon>Actinomycetes</taxon>
        <taxon>Mycobacteriales</taxon>
        <taxon>Tsukamurellaceae</taxon>
        <taxon>Tsukamurella</taxon>
    </lineage>
</organism>
<comment type="caution">
    <text evidence="9">The sequence shown here is derived from an EMBL/GenBank/DDBJ whole genome shotgun (WGS) entry which is preliminary data.</text>
</comment>
<dbReference type="PANTHER" id="PTHR42718:SF47">
    <property type="entry name" value="METHYL VIOLOGEN RESISTANCE PROTEIN SMVA"/>
    <property type="match status" value="1"/>
</dbReference>
<name>A0A5C5RM71_9ACTN</name>
<evidence type="ECO:0000256" key="7">
    <source>
        <dbReference type="SAM" id="Phobius"/>
    </source>
</evidence>
<dbReference type="GO" id="GO:0022857">
    <property type="term" value="F:transmembrane transporter activity"/>
    <property type="evidence" value="ECO:0007669"/>
    <property type="project" value="InterPro"/>
</dbReference>
<feature type="transmembrane region" description="Helical" evidence="7">
    <location>
        <begin position="461"/>
        <end position="484"/>
    </location>
</feature>
<evidence type="ECO:0000256" key="4">
    <source>
        <dbReference type="ARBA" id="ARBA00022692"/>
    </source>
</evidence>
<reference evidence="9 10" key="1">
    <citation type="submission" date="2019-06" db="EMBL/GenBank/DDBJ databases">
        <authorList>
            <person name="Teng J.L.L."/>
            <person name="Lee H.H."/>
            <person name="Lau S.K.P."/>
            <person name="Woo P.C.Y."/>
        </authorList>
    </citation>
    <scope>NUCLEOTIDE SEQUENCE [LARGE SCALE GENOMIC DNA]</scope>
    <source>
        <strain evidence="9 10">HKU70</strain>
    </source>
</reference>
<feature type="transmembrane region" description="Helical" evidence="7">
    <location>
        <begin position="103"/>
        <end position="128"/>
    </location>
</feature>
<feature type="transmembrane region" description="Helical" evidence="7">
    <location>
        <begin position="76"/>
        <end position="97"/>
    </location>
</feature>
<keyword evidence="10" id="KW-1185">Reference proteome</keyword>
<dbReference type="GO" id="GO:0005886">
    <property type="term" value="C:plasma membrane"/>
    <property type="evidence" value="ECO:0007669"/>
    <property type="project" value="UniProtKB-SubCell"/>
</dbReference>
<dbReference type="SUPFAM" id="SSF103473">
    <property type="entry name" value="MFS general substrate transporter"/>
    <property type="match status" value="1"/>
</dbReference>
<feature type="transmembrane region" description="Helical" evidence="7">
    <location>
        <begin position="300"/>
        <end position="319"/>
    </location>
</feature>
<accession>A0A5C5RM71</accession>
<feature type="transmembrane region" description="Helical" evidence="7">
    <location>
        <begin position="12"/>
        <end position="38"/>
    </location>
</feature>
<evidence type="ECO:0000313" key="9">
    <source>
        <dbReference type="EMBL" id="TWS23311.1"/>
    </source>
</evidence>
<evidence type="ECO:0000259" key="8">
    <source>
        <dbReference type="PROSITE" id="PS50850"/>
    </source>
</evidence>
<gene>
    <name evidence="9" type="ORF">FK268_13470</name>
</gene>
<dbReference type="EMBL" id="VIGV01000004">
    <property type="protein sequence ID" value="TWS23311.1"/>
    <property type="molecule type" value="Genomic_DNA"/>
</dbReference>